<comment type="similarity">
    <text evidence="1">Belongs to the peptidase M16 family.</text>
</comment>
<feature type="domain" description="Peptidase M16 N-terminal" evidence="2">
    <location>
        <begin position="33"/>
        <end position="183"/>
    </location>
</feature>
<evidence type="ECO:0000313" key="5">
    <source>
        <dbReference type="Proteomes" id="UP000675163"/>
    </source>
</evidence>
<dbReference type="InterPro" id="IPR011765">
    <property type="entry name" value="Pept_M16_N"/>
</dbReference>
<proteinExistence type="inferred from homology"/>
<evidence type="ECO:0000259" key="3">
    <source>
        <dbReference type="Pfam" id="PF05193"/>
    </source>
</evidence>
<comment type="caution">
    <text evidence="4">The sequence shown here is derived from an EMBL/GenBank/DDBJ whole genome shotgun (WGS) entry which is preliminary data.</text>
</comment>
<organism evidence="4 5">
    <name type="scientific">Leucobacter exalbidus</name>
    <dbReference type="NCBI Taxonomy" id="662960"/>
    <lineage>
        <taxon>Bacteria</taxon>
        <taxon>Bacillati</taxon>
        <taxon>Actinomycetota</taxon>
        <taxon>Actinomycetes</taxon>
        <taxon>Micrococcales</taxon>
        <taxon>Microbacteriaceae</taxon>
        <taxon>Leucobacter</taxon>
    </lineage>
</organism>
<dbReference type="AlphaFoldDB" id="A0A940PP35"/>
<dbReference type="PANTHER" id="PTHR11851:SF49">
    <property type="entry name" value="MITOCHONDRIAL-PROCESSING PEPTIDASE SUBUNIT ALPHA"/>
    <property type="match status" value="1"/>
</dbReference>
<dbReference type="EMBL" id="JAFIDA010000001">
    <property type="protein sequence ID" value="MBP1327532.1"/>
    <property type="molecule type" value="Genomic_DNA"/>
</dbReference>
<accession>A0A940PP35</accession>
<dbReference type="GO" id="GO:0046872">
    <property type="term" value="F:metal ion binding"/>
    <property type="evidence" value="ECO:0007669"/>
    <property type="project" value="InterPro"/>
</dbReference>
<sequence>MREPILLPLDQAELAVDLSGSLMRRTVHPSGLRVLTEHMPSARSATIGFWVGVGSRDEQAERDDAPGSLGSTHFLEHLLFKGTPTRDAYEIATSFDRIGAEHNALTAKEYTCYYAKVRDVDLPMSVTVLADMVTNSVLDEEEFENERGVILEEIAMAADDLADVASESLFEEVLKDHPLGRPIGGLPETIKGARRDDVDRHYRNTYDPSTLVVTAAGAVDHDWLVAQVVAALNASPEERWHTDREALPVRRGQAHVDAIPNVLATGATAAAPGTLTAPRVCVTERPSEQINLMIGANGLRANDPRRFAFGIMNSVLGGGMSSRLFQEIREKRGLAYTAYSFGASYSDAGLFGIYAGMAPEKASEVLKLSLLELQKIADSGITAEEHEGALGQIAGSSALALEDSETRMGRLARAELGAGELWDLDSSLTRYTSVTPAEITAIAAEIAARPMTVVAVGDVSRAGTLEA</sequence>
<evidence type="ECO:0000256" key="1">
    <source>
        <dbReference type="ARBA" id="ARBA00007261"/>
    </source>
</evidence>
<evidence type="ECO:0000259" key="2">
    <source>
        <dbReference type="Pfam" id="PF00675"/>
    </source>
</evidence>
<dbReference type="Proteomes" id="UP000675163">
    <property type="component" value="Unassembled WGS sequence"/>
</dbReference>
<gene>
    <name evidence="4" type="ORF">JOF28_002764</name>
</gene>
<dbReference type="Pfam" id="PF00675">
    <property type="entry name" value="Peptidase_M16"/>
    <property type="match status" value="1"/>
</dbReference>
<feature type="domain" description="Peptidase M16 C-terminal" evidence="3">
    <location>
        <begin position="195"/>
        <end position="390"/>
    </location>
</feature>
<keyword evidence="5" id="KW-1185">Reference proteome</keyword>
<dbReference type="InterPro" id="IPR011249">
    <property type="entry name" value="Metalloenz_LuxS/M16"/>
</dbReference>
<dbReference type="RefSeq" id="WP_209706433.1">
    <property type="nucleotide sequence ID" value="NZ_JAFIDA010000001.1"/>
</dbReference>
<dbReference type="PANTHER" id="PTHR11851">
    <property type="entry name" value="METALLOPROTEASE"/>
    <property type="match status" value="1"/>
</dbReference>
<dbReference type="Gene3D" id="3.30.830.10">
    <property type="entry name" value="Metalloenzyme, LuxS/M16 peptidase-like"/>
    <property type="match status" value="2"/>
</dbReference>
<reference evidence="4" key="1">
    <citation type="submission" date="2021-02" db="EMBL/GenBank/DDBJ databases">
        <title>Sequencing the genomes of 1000 actinobacteria strains.</title>
        <authorList>
            <person name="Klenk H.-P."/>
        </authorList>
    </citation>
    <scope>NUCLEOTIDE SEQUENCE</scope>
    <source>
        <strain evidence="4">DSM 22850</strain>
    </source>
</reference>
<dbReference type="InterPro" id="IPR007863">
    <property type="entry name" value="Peptidase_M16_C"/>
</dbReference>
<dbReference type="Pfam" id="PF05193">
    <property type="entry name" value="Peptidase_M16_C"/>
    <property type="match status" value="1"/>
</dbReference>
<name>A0A940PP35_9MICO</name>
<dbReference type="SUPFAM" id="SSF63411">
    <property type="entry name" value="LuxS/MPP-like metallohydrolase"/>
    <property type="match status" value="2"/>
</dbReference>
<evidence type="ECO:0000313" key="4">
    <source>
        <dbReference type="EMBL" id="MBP1327532.1"/>
    </source>
</evidence>
<dbReference type="InterPro" id="IPR050361">
    <property type="entry name" value="MPP/UQCRC_Complex"/>
</dbReference>
<protein>
    <submittedName>
        <fullName evidence="4">Zn-dependent peptidase</fullName>
    </submittedName>
</protein>